<proteinExistence type="predicted"/>
<name>A0A1E5V7W4_9POAL</name>
<gene>
    <name evidence="1" type="ORF">BAE44_0017715</name>
</gene>
<keyword evidence="2" id="KW-1185">Reference proteome</keyword>
<sequence>MMKSALRQQGYRVKKKHFDPFPVHLVRKTTSIKLMTNMNSGLTLWSTGRVPKRW</sequence>
<evidence type="ECO:0000313" key="1">
    <source>
        <dbReference type="EMBL" id="OEL21266.1"/>
    </source>
</evidence>
<reference evidence="1 2" key="1">
    <citation type="submission" date="2016-09" db="EMBL/GenBank/DDBJ databases">
        <title>The draft genome of Dichanthelium oligosanthes: A C3 panicoid grass species.</title>
        <authorList>
            <person name="Studer A.J."/>
            <person name="Schnable J.C."/>
            <person name="Brutnell T.P."/>
        </authorList>
    </citation>
    <scope>NUCLEOTIDE SEQUENCE [LARGE SCALE GENOMIC DNA]</scope>
    <source>
        <strain evidence="2">cv. Kellogg 1175</strain>
        <tissue evidence="1">Leaf</tissue>
    </source>
</reference>
<accession>A0A1E5V7W4</accession>
<evidence type="ECO:0000313" key="2">
    <source>
        <dbReference type="Proteomes" id="UP000095767"/>
    </source>
</evidence>
<dbReference type="AlphaFoldDB" id="A0A1E5V7W4"/>
<dbReference type="EMBL" id="LWDX02048353">
    <property type="protein sequence ID" value="OEL21266.1"/>
    <property type="molecule type" value="Genomic_DNA"/>
</dbReference>
<organism evidence="1 2">
    <name type="scientific">Dichanthelium oligosanthes</name>
    <dbReference type="NCBI Taxonomy" id="888268"/>
    <lineage>
        <taxon>Eukaryota</taxon>
        <taxon>Viridiplantae</taxon>
        <taxon>Streptophyta</taxon>
        <taxon>Embryophyta</taxon>
        <taxon>Tracheophyta</taxon>
        <taxon>Spermatophyta</taxon>
        <taxon>Magnoliopsida</taxon>
        <taxon>Liliopsida</taxon>
        <taxon>Poales</taxon>
        <taxon>Poaceae</taxon>
        <taxon>PACMAD clade</taxon>
        <taxon>Panicoideae</taxon>
        <taxon>Panicodae</taxon>
        <taxon>Paniceae</taxon>
        <taxon>Dichantheliinae</taxon>
        <taxon>Dichanthelium</taxon>
    </lineage>
</organism>
<dbReference type="Proteomes" id="UP000095767">
    <property type="component" value="Unassembled WGS sequence"/>
</dbReference>
<dbReference type="OrthoDB" id="686105at2759"/>
<protein>
    <submittedName>
        <fullName evidence="1">Uncharacterized protein</fullName>
    </submittedName>
</protein>
<comment type="caution">
    <text evidence="1">The sequence shown here is derived from an EMBL/GenBank/DDBJ whole genome shotgun (WGS) entry which is preliminary data.</text>
</comment>